<gene>
    <name evidence="2" type="ORF">CCON33237_1094</name>
</gene>
<reference evidence="3" key="1">
    <citation type="submission" date="2015-08" db="EMBL/GenBank/DDBJ databases">
        <title>Comparative genomics of the Campylobacter concisus group.</title>
        <authorList>
            <person name="Miller W.G."/>
            <person name="Yee E."/>
            <person name="Chapman M.H."/>
            <person name="Huynh S."/>
            <person name="Bono J.L."/>
            <person name="On S.L.W."/>
            <person name="St Leger J."/>
            <person name="Foster G."/>
            <person name="Parker C.T."/>
        </authorList>
    </citation>
    <scope>NUCLEOTIDE SEQUENCE [LARGE SCALE GENOMIC DNA]</scope>
    <source>
        <strain evidence="3">ATCC 33237</strain>
    </source>
</reference>
<proteinExistence type="predicted"/>
<accession>A0A0M3V2E3</accession>
<evidence type="ECO:0000313" key="2">
    <source>
        <dbReference type="EMBL" id="ALF47768.1"/>
    </source>
</evidence>
<keyword evidence="1" id="KW-0472">Membrane</keyword>
<feature type="transmembrane region" description="Helical" evidence="1">
    <location>
        <begin position="30"/>
        <end position="50"/>
    </location>
</feature>
<name>A0A0M3V2E3_9BACT</name>
<evidence type="ECO:0000256" key="1">
    <source>
        <dbReference type="SAM" id="Phobius"/>
    </source>
</evidence>
<dbReference type="KEGG" id="ccoc:CCON33237_1094"/>
<organism evidence="2 3">
    <name type="scientific">Campylobacter concisus</name>
    <dbReference type="NCBI Taxonomy" id="199"/>
    <lineage>
        <taxon>Bacteria</taxon>
        <taxon>Pseudomonadati</taxon>
        <taxon>Campylobacterota</taxon>
        <taxon>Epsilonproteobacteria</taxon>
        <taxon>Campylobacterales</taxon>
        <taxon>Campylobacteraceae</taxon>
        <taxon>Campylobacter</taxon>
    </lineage>
</organism>
<sequence length="127" mass="14486">MENSGLNFSDEIRETAGLINLAGSWGLNEFIVFMAIFGFIGFVVIFWLLSRYTSKNTDLMIDVVNKNSEAINKQSSATEKLSDILAANFAINKEKLNEIHDDVREIKHSVKYTRTPRNKKFSEHIND</sequence>
<keyword evidence="1" id="KW-0812">Transmembrane</keyword>
<keyword evidence="1" id="KW-1133">Transmembrane helix</keyword>
<dbReference type="Proteomes" id="UP000066049">
    <property type="component" value="Chromosome"/>
</dbReference>
<protein>
    <submittedName>
        <fullName evidence="2">Uncharacterized protein</fullName>
    </submittedName>
</protein>
<dbReference type="PATRIC" id="fig|199.248.peg.1134"/>
<dbReference type="RefSeq" id="WP_054196749.1">
    <property type="nucleotide sequence ID" value="NZ_CABMKQ010000043.1"/>
</dbReference>
<evidence type="ECO:0000313" key="3">
    <source>
        <dbReference type="Proteomes" id="UP000066049"/>
    </source>
</evidence>
<dbReference type="EMBL" id="CP012541">
    <property type="protein sequence ID" value="ALF47768.1"/>
    <property type="molecule type" value="Genomic_DNA"/>
</dbReference>
<dbReference type="GeneID" id="28662770"/>
<dbReference type="AlphaFoldDB" id="A0A0M3V2E3"/>